<dbReference type="Proteomes" id="UP000501991">
    <property type="component" value="Chromosome"/>
</dbReference>
<evidence type="ECO:0000256" key="4">
    <source>
        <dbReference type="ARBA" id="ARBA00022475"/>
    </source>
</evidence>
<dbReference type="InterPro" id="IPR001036">
    <property type="entry name" value="Acrflvin-R"/>
</dbReference>
<dbReference type="PANTHER" id="PTHR32063:SF13">
    <property type="entry name" value="MULTIDRUG EFFLUX PUMP SUBUNIT ACRB-RELATED"/>
    <property type="match status" value="1"/>
</dbReference>
<evidence type="ECO:0000256" key="3">
    <source>
        <dbReference type="ARBA" id="ARBA00022448"/>
    </source>
</evidence>
<dbReference type="Gene3D" id="3.30.70.1440">
    <property type="entry name" value="Multidrug efflux transporter AcrB pore domain"/>
    <property type="match status" value="1"/>
</dbReference>
<sequence length="1054" mass="112370">MARFFIDRPIFAWVIAIVIMLAGALSILELPVSQYPSIAPPAVAINARYPGASAKAAEDSVTQVIEQKLTGLDGLLYMSSNTDSFGNVTVTLTFDAGVNPDIAQVQVQNKVQTALPLLPQAVQQQGVTVAKSARNFLMVAGFVSEDGRLNGTDLSDFLVSSVQDTISRVDGVGEVTVFGSQYAMRIWLDPAKLNNFRLTPGDVKAAVEAQNTQVSAGQLGGAPAVPGQGFSATITAQSRFQSPEQFENILLRSAADGGEVRLRDVARVEIGAESYETVARYNGQPAAGLGIRLAAGANALDTANRIRSTLDEMSHYFPPGVKYVIPYDTTPFVKISIEEVVKTLVEAVALVFLVMYLFLQNFRATIIPTIAVPVVLLGTFGAMAAFGFSINTLTMFGIVLAIGLLVDDAIVVVENVERVMTEEGLPPKEATKRSMGQITGALIGIGLVLAAVFVPMAFFGGSTGVIYRQFSITIVSAMALSVVVAIVFTPALCATMLKPVEKGHEHGEGGLFSGFFHWFNDRFAWATRHYESAVGGILKRSLRFLLIYALLFGALATLFTRLPTSFLPQEDQGIMFNQIVLPTGATQERTLAVLRKVEKHFLEDEKDTVRALFTVAGFSFSGRGQNMGIGFVNLKPWSERTAPGTDVQSIAGRAMGAFSQIREAMVFAFVPPAVLELGTSGGFTLELQDRSGLGHDALLAARNQFLGMAAQDKRLVAVRPNGQEDTAQLGLDIDLQKAGALGVSMASITDTLATAWGGTYVNDFIDRGRIKKVYVQADAPARMTPNDLDKWYVRNADGEMVPFSAFTRAKWTYGPQRLERFNGVPSMEILGQAAPGLSSGEAMAAVEELVAKLPPGIGYTWSGTSFEEQRSGSQAPALYALSLLVVFLCLAALYESWSVPFAVMLVVPLGVLGAVLAATGRGLSNDIYFQVGLLATIGLSAKNAILIVEFAKAQMEEAGKALVPATLEAVRMRLRPILMTSLAFGFGVLPLALSTGAGAGSQNAIGTGVLGGTIAATALGIFFVPLFYVVIKRVFSRGQKADEGTQAPAAGETH</sequence>
<evidence type="ECO:0000256" key="5">
    <source>
        <dbReference type="ARBA" id="ARBA00022519"/>
    </source>
</evidence>
<evidence type="ECO:0000256" key="6">
    <source>
        <dbReference type="ARBA" id="ARBA00022692"/>
    </source>
</evidence>
<evidence type="ECO:0000313" key="11">
    <source>
        <dbReference type="Proteomes" id="UP000501991"/>
    </source>
</evidence>
<dbReference type="SUPFAM" id="SSF82714">
    <property type="entry name" value="Multidrug efflux transporter AcrB TolC docking domain, DN and DC subdomains"/>
    <property type="match status" value="2"/>
</dbReference>
<dbReference type="Gene3D" id="3.30.2090.10">
    <property type="entry name" value="Multidrug efflux transporter AcrB TolC docking domain, DN and DC subdomains"/>
    <property type="match status" value="2"/>
</dbReference>
<evidence type="ECO:0000313" key="10">
    <source>
        <dbReference type="EMBL" id="QID18818.1"/>
    </source>
</evidence>
<dbReference type="EMBL" id="CP048836">
    <property type="protein sequence ID" value="QID18818.1"/>
    <property type="molecule type" value="Genomic_DNA"/>
</dbReference>
<dbReference type="Gene3D" id="1.20.1640.10">
    <property type="entry name" value="Multidrug efflux transporter AcrB transmembrane domain"/>
    <property type="match status" value="2"/>
</dbReference>
<proteinExistence type="inferred from homology"/>
<comment type="similarity">
    <text evidence="2 9">Belongs to the resistance-nodulation-cell division (RND) (TC 2.A.6) family.</text>
</comment>
<dbReference type="GO" id="GO:0005886">
    <property type="term" value="C:plasma membrane"/>
    <property type="evidence" value="ECO:0007669"/>
    <property type="project" value="UniProtKB-SubCell"/>
</dbReference>
<dbReference type="GO" id="GO:0009636">
    <property type="term" value="P:response to toxic substance"/>
    <property type="evidence" value="ECO:0007669"/>
    <property type="project" value="UniProtKB-ARBA"/>
</dbReference>
<comment type="caution">
    <text evidence="9">Lacks conserved residue(s) required for the propagation of feature annotation.</text>
</comment>
<dbReference type="NCBIfam" id="NF000282">
    <property type="entry name" value="RND_permease_1"/>
    <property type="match status" value="1"/>
</dbReference>
<dbReference type="FunFam" id="3.30.2090.10:FF:000002">
    <property type="entry name" value="Efflux pump membrane transporter"/>
    <property type="match status" value="1"/>
</dbReference>
<keyword evidence="11" id="KW-1185">Reference proteome</keyword>
<dbReference type="InterPro" id="IPR004764">
    <property type="entry name" value="MdtF-like"/>
</dbReference>
<dbReference type="GO" id="GO:0042910">
    <property type="term" value="F:xenobiotic transmembrane transporter activity"/>
    <property type="evidence" value="ECO:0007669"/>
    <property type="project" value="TreeGrafter"/>
</dbReference>
<dbReference type="RefSeq" id="WP_173766846.1">
    <property type="nucleotide sequence ID" value="NZ_CP048836.1"/>
</dbReference>
<dbReference type="Gene3D" id="3.30.70.1430">
    <property type="entry name" value="Multidrug efflux transporter AcrB pore domain"/>
    <property type="match status" value="2"/>
</dbReference>
<dbReference type="PRINTS" id="PR00702">
    <property type="entry name" value="ACRIFLAVINRP"/>
</dbReference>
<dbReference type="SUPFAM" id="SSF82866">
    <property type="entry name" value="Multidrug efflux transporter AcrB transmembrane domain"/>
    <property type="match status" value="2"/>
</dbReference>
<keyword evidence="4" id="KW-1003">Cell membrane</keyword>
<feature type="transmembrane region" description="Helical" evidence="9">
    <location>
        <begin position="977"/>
        <end position="997"/>
    </location>
</feature>
<keyword evidence="8 9" id="KW-0472">Membrane</keyword>
<dbReference type="FunFam" id="1.20.1640.10:FF:000001">
    <property type="entry name" value="Efflux pump membrane transporter"/>
    <property type="match status" value="1"/>
</dbReference>
<accession>A0A6C1B7X1</accession>
<feature type="transmembrane region" description="Helical" evidence="9">
    <location>
        <begin position="366"/>
        <end position="388"/>
    </location>
</feature>
<organism evidence="10 11">
    <name type="scientific">Nitrogeniibacter mangrovi</name>
    <dbReference type="NCBI Taxonomy" id="2016596"/>
    <lineage>
        <taxon>Bacteria</taxon>
        <taxon>Pseudomonadati</taxon>
        <taxon>Pseudomonadota</taxon>
        <taxon>Betaproteobacteria</taxon>
        <taxon>Rhodocyclales</taxon>
        <taxon>Zoogloeaceae</taxon>
        <taxon>Nitrogeniibacter</taxon>
    </lineage>
</organism>
<feature type="transmembrane region" description="Helical" evidence="9">
    <location>
        <begin position="877"/>
        <end position="894"/>
    </location>
</feature>
<dbReference type="AlphaFoldDB" id="A0A6C1B7X1"/>
<feature type="transmembrane region" description="Helical" evidence="9">
    <location>
        <begin position="544"/>
        <end position="562"/>
    </location>
</feature>
<feature type="transmembrane region" description="Helical" evidence="9">
    <location>
        <begin position="434"/>
        <end position="458"/>
    </location>
</feature>
<dbReference type="Pfam" id="PF00873">
    <property type="entry name" value="ACR_tran"/>
    <property type="match status" value="1"/>
</dbReference>
<dbReference type="FunFam" id="3.30.70.1430:FF:000001">
    <property type="entry name" value="Efflux pump membrane transporter"/>
    <property type="match status" value="1"/>
</dbReference>
<name>A0A6C1B7X1_9RHOO</name>
<gene>
    <name evidence="10" type="ORF">G3580_15035</name>
</gene>
<dbReference type="SUPFAM" id="SSF82693">
    <property type="entry name" value="Multidrug efflux transporter AcrB pore domain, PN1, PN2, PC1 and PC2 subdomains"/>
    <property type="match status" value="4"/>
</dbReference>
<keyword evidence="5 9" id="KW-0997">Cell inner membrane</keyword>
<dbReference type="FunFam" id="3.30.2090.10:FF:000001">
    <property type="entry name" value="Efflux pump membrane transporter"/>
    <property type="match status" value="1"/>
</dbReference>
<evidence type="ECO:0000256" key="1">
    <source>
        <dbReference type="ARBA" id="ARBA00004429"/>
    </source>
</evidence>
<keyword evidence="7 9" id="KW-1133">Transmembrane helix</keyword>
<dbReference type="GO" id="GO:0015562">
    <property type="term" value="F:efflux transmembrane transporter activity"/>
    <property type="evidence" value="ECO:0007669"/>
    <property type="project" value="InterPro"/>
</dbReference>
<evidence type="ECO:0000256" key="7">
    <source>
        <dbReference type="ARBA" id="ARBA00022989"/>
    </source>
</evidence>
<dbReference type="PANTHER" id="PTHR32063">
    <property type="match status" value="1"/>
</dbReference>
<evidence type="ECO:0000256" key="2">
    <source>
        <dbReference type="ARBA" id="ARBA00010942"/>
    </source>
</evidence>
<protein>
    <recommendedName>
        <fullName evidence="9">Efflux pump membrane transporter</fullName>
    </recommendedName>
</protein>
<feature type="transmembrane region" description="Helical" evidence="9">
    <location>
        <begin position="470"/>
        <end position="493"/>
    </location>
</feature>
<feature type="transmembrane region" description="Helical" evidence="9">
    <location>
        <begin position="927"/>
        <end position="948"/>
    </location>
</feature>
<reference evidence="10 11" key="1">
    <citation type="submission" date="2020-02" db="EMBL/GenBank/DDBJ databases">
        <title>Nitrogenibacter mangrovi gen. nov., sp. nov. isolated from mangrove sediment, a denitrifying betaproteobacterium.</title>
        <authorList>
            <person name="Liao H."/>
            <person name="Tian Y."/>
        </authorList>
    </citation>
    <scope>NUCLEOTIDE SEQUENCE [LARGE SCALE GENOMIC DNA]</scope>
    <source>
        <strain evidence="10 11">M9-3-2</strain>
    </source>
</reference>
<dbReference type="Gene3D" id="3.30.70.1320">
    <property type="entry name" value="Multidrug efflux transporter AcrB pore domain like"/>
    <property type="match status" value="1"/>
</dbReference>
<feature type="transmembrane region" description="Helical" evidence="9">
    <location>
        <begin position="394"/>
        <end position="413"/>
    </location>
</feature>
<comment type="subcellular location">
    <subcellularLocation>
        <location evidence="1 9">Cell inner membrane</location>
        <topology evidence="1 9">Multi-pass membrane protein</topology>
    </subcellularLocation>
</comment>
<evidence type="ECO:0000256" key="9">
    <source>
        <dbReference type="RuleBase" id="RU364070"/>
    </source>
</evidence>
<dbReference type="InterPro" id="IPR027463">
    <property type="entry name" value="AcrB_DN_DC_subdom"/>
</dbReference>
<evidence type="ECO:0000256" key="8">
    <source>
        <dbReference type="ARBA" id="ARBA00023136"/>
    </source>
</evidence>
<feature type="transmembrane region" description="Helical" evidence="9">
    <location>
        <begin position="901"/>
        <end position="921"/>
    </location>
</feature>
<dbReference type="FunFam" id="3.30.70.1430:FF:000002">
    <property type="entry name" value="Efflux pump membrane transporter"/>
    <property type="match status" value="1"/>
</dbReference>
<feature type="transmembrane region" description="Helical" evidence="9">
    <location>
        <begin position="1009"/>
        <end position="1031"/>
    </location>
</feature>
<keyword evidence="6 9" id="KW-0812">Transmembrane</keyword>
<dbReference type="NCBIfam" id="TIGR00915">
    <property type="entry name" value="2A0602"/>
    <property type="match status" value="1"/>
</dbReference>
<keyword evidence="3 9" id="KW-0813">Transport</keyword>
<feature type="transmembrane region" description="Helical" evidence="9">
    <location>
        <begin position="340"/>
        <end position="359"/>
    </location>
</feature>
<dbReference type="KEGG" id="azq:G3580_15035"/>